<accession>A0A6J1QC57</accession>
<evidence type="ECO:0000313" key="3">
    <source>
        <dbReference type="RefSeq" id="XP_024878931.1"/>
    </source>
</evidence>
<dbReference type="OrthoDB" id="8186801at2759"/>
<feature type="compositionally biased region" description="Acidic residues" evidence="1">
    <location>
        <begin position="84"/>
        <end position="93"/>
    </location>
</feature>
<reference evidence="3" key="1">
    <citation type="submission" date="2025-08" db="UniProtKB">
        <authorList>
            <consortium name="RefSeq"/>
        </authorList>
    </citation>
    <scope>IDENTIFICATION</scope>
    <source>
        <tissue evidence="3">Whole body</tissue>
    </source>
</reference>
<sequence length="679" mass="78735">MEENIAFCNESSEDDGYNCVYFHEESQNEQNAVEHIDYGPDPSINEIDSVNLTASEIASDDNSDSIISSQTEAQADVGSITSESNEENNTSDEEQMYFADENEKAQYVRAAIEAWAREPGRLSKRKLDDLLSKLHPAFPNLPLSYKTLLQTPEINLIPVNGGKLWYKGITFNLDSMDLQEYLARFHEIIIDINMDGLPLHKSSPIRFWPILGRLVRTKNEPFIIALFKGRIDPSVKDFLKPFVKEVAHLLQNGYTNNDIAYKFSIRHYILDAPARAKVKCCIEHGGYCACEKCQVVGEWIDHRMTYIKLDETLRTDESFRDQEQPYHHLDRSPLLDIEALLVSQFRLDALHLIDLGVFKRFLLALLKWNGPWKLHRDIVTAISHKLEMLKDSCPSDFNRPPRSFQDFTYMKGTEYRRLLLYDGVLVFRDYLDENVYKLFLLLHSAIYILRSPVFVRNLCGYADQLLRTFINHSADVFGKRFVVYNVHSMCHLSKECEEHGALDTFSAYPFENKLFSIKASLQSGYKPLKQAAYRDLEKSRHVDIVFEDHENKVHLEAQRRFVFNEIIDGLQFRRIKVNDTIFKCNKKDSCFKTVKGDIAVLYNIVQRHGKVFFVGYYFTQMEDVYQYPLSSSELGIVKLTDISEERRVFPLTEVVAKCWLIPDGEFFLCFPLLHTMPLL</sequence>
<organism evidence="2 3">
    <name type="scientific">Temnothorax curvispinosus</name>
    <dbReference type="NCBI Taxonomy" id="300111"/>
    <lineage>
        <taxon>Eukaryota</taxon>
        <taxon>Metazoa</taxon>
        <taxon>Ecdysozoa</taxon>
        <taxon>Arthropoda</taxon>
        <taxon>Hexapoda</taxon>
        <taxon>Insecta</taxon>
        <taxon>Pterygota</taxon>
        <taxon>Neoptera</taxon>
        <taxon>Endopterygota</taxon>
        <taxon>Hymenoptera</taxon>
        <taxon>Apocrita</taxon>
        <taxon>Aculeata</taxon>
        <taxon>Formicoidea</taxon>
        <taxon>Formicidae</taxon>
        <taxon>Myrmicinae</taxon>
        <taxon>Temnothorax</taxon>
    </lineage>
</organism>
<dbReference type="RefSeq" id="XP_024878931.1">
    <property type="nucleotide sequence ID" value="XM_025023163.1"/>
</dbReference>
<evidence type="ECO:0000313" key="2">
    <source>
        <dbReference type="Proteomes" id="UP000504618"/>
    </source>
</evidence>
<evidence type="ECO:0000256" key="1">
    <source>
        <dbReference type="SAM" id="MobiDB-lite"/>
    </source>
</evidence>
<dbReference type="Proteomes" id="UP000504618">
    <property type="component" value="Unplaced"/>
</dbReference>
<dbReference type="GeneID" id="112459164"/>
<name>A0A6J1QC57_9HYME</name>
<feature type="region of interest" description="Disordered" evidence="1">
    <location>
        <begin position="71"/>
        <end position="93"/>
    </location>
</feature>
<dbReference type="AlphaFoldDB" id="A0A6J1QC57"/>
<keyword evidence="2" id="KW-1185">Reference proteome</keyword>
<gene>
    <name evidence="3" type="primary">LOC112459164</name>
</gene>
<dbReference type="PANTHER" id="PTHR33053:SF25">
    <property type="entry name" value="TRANSPOSASE DOMAIN-CONTAINING PROTEIN"/>
    <property type="match status" value="1"/>
</dbReference>
<protein>
    <submittedName>
        <fullName evidence="3">Uncharacterized protein LOC112459164 isoform X1</fullName>
    </submittedName>
</protein>
<proteinExistence type="predicted"/>
<dbReference type="PANTHER" id="PTHR33053">
    <property type="entry name" value="PROTEIN, PUTATIVE-RELATED"/>
    <property type="match status" value="1"/>
</dbReference>